<accession>A0A2G5C694</accession>
<feature type="transmembrane region" description="Helical" evidence="1">
    <location>
        <begin position="63"/>
        <end position="80"/>
    </location>
</feature>
<dbReference type="EMBL" id="KZ305104">
    <property type="protein sequence ID" value="PIA26824.1"/>
    <property type="molecule type" value="Genomic_DNA"/>
</dbReference>
<dbReference type="Proteomes" id="UP000230069">
    <property type="component" value="Unassembled WGS sequence"/>
</dbReference>
<organism evidence="2 3">
    <name type="scientific">Aquilegia coerulea</name>
    <name type="common">Rocky mountain columbine</name>
    <dbReference type="NCBI Taxonomy" id="218851"/>
    <lineage>
        <taxon>Eukaryota</taxon>
        <taxon>Viridiplantae</taxon>
        <taxon>Streptophyta</taxon>
        <taxon>Embryophyta</taxon>
        <taxon>Tracheophyta</taxon>
        <taxon>Spermatophyta</taxon>
        <taxon>Magnoliopsida</taxon>
        <taxon>Ranunculales</taxon>
        <taxon>Ranunculaceae</taxon>
        <taxon>Thalictroideae</taxon>
        <taxon>Aquilegia</taxon>
    </lineage>
</organism>
<gene>
    <name evidence="2" type="ORF">AQUCO_08700009v1</name>
</gene>
<sequence length="82" mass="9250">MLHVINMSPGLCFLFYNSMIDCWPPSSTINPSLPATLLSVFALYIEISPTAVSPRDNLSKTDVWIYSFPIMYVLLFQCLLGM</sequence>
<keyword evidence="3" id="KW-1185">Reference proteome</keyword>
<dbReference type="InParanoid" id="A0A2G5C694"/>
<evidence type="ECO:0000313" key="2">
    <source>
        <dbReference type="EMBL" id="PIA26824.1"/>
    </source>
</evidence>
<keyword evidence="1" id="KW-1133">Transmembrane helix</keyword>
<name>A0A2G5C694_AQUCA</name>
<keyword evidence="1" id="KW-0472">Membrane</keyword>
<proteinExistence type="predicted"/>
<evidence type="ECO:0000313" key="3">
    <source>
        <dbReference type="Proteomes" id="UP000230069"/>
    </source>
</evidence>
<keyword evidence="1" id="KW-0812">Transmembrane</keyword>
<dbReference type="AlphaFoldDB" id="A0A2G5C694"/>
<reference evidence="2 3" key="1">
    <citation type="submission" date="2017-09" db="EMBL/GenBank/DDBJ databases">
        <title>WGS assembly of Aquilegia coerulea Goldsmith.</title>
        <authorList>
            <person name="Hodges S."/>
            <person name="Kramer E."/>
            <person name="Nordborg M."/>
            <person name="Tomkins J."/>
            <person name="Borevitz J."/>
            <person name="Derieg N."/>
            <person name="Yan J."/>
            <person name="Mihaltcheva S."/>
            <person name="Hayes R.D."/>
            <person name="Rokhsar D."/>
        </authorList>
    </citation>
    <scope>NUCLEOTIDE SEQUENCE [LARGE SCALE GENOMIC DNA]</scope>
    <source>
        <strain evidence="3">cv. Goldsmith</strain>
    </source>
</reference>
<evidence type="ECO:0000256" key="1">
    <source>
        <dbReference type="SAM" id="Phobius"/>
    </source>
</evidence>
<protein>
    <submittedName>
        <fullName evidence="2">Uncharacterized protein</fullName>
    </submittedName>
</protein>